<feature type="chain" id="PRO_5020344328" description="LysM domain-containing protein" evidence="1">
    <location>
        <begin position="16"/>
        <end position="158"/>
    </location>
</feature>
<evidence type="ECO:0008006" key="4">
    <source>
        <dbReference type="Google" id="ProtNLM"/>
    </source>
</evidence>
<gene>
    <name evidence="2" type="ORF">C4D60_Mb08t08360</name>
</gene>
<name>A0A4S8K290_MUSBA</name>
<evidence type="ECO:0000313" key="3">
    <source>
        <dbReference type="Proteomes" id="UP000317650"/>
    </source>
</evidence>
<reference evidence="2 3" key="1">
    <citation type="journal article" date="2019" name="Nat. Plants">
        <title>Genome sequencing of Musa balbisiana reveals subgenome evolution and function divergence in polyploid bananas.</title>
        <authorList>
            <person name="Yao X."/>
        </authorList>
    </citation>
    <scope>NUCLEOTIDE SEQUENCE [LARGE SCALE GENOMIC DNA]</scope>
    <source>
        <strain evidence="3">cv. DH-PKW</strain>
        <tissue evidence="2">Leaves</tissue>
    </source>
</reference>
<feature type="signal peptide" evidence="1">
    <location>
        <begin position="1"/>
        <end position="15"/>
    </location>
</feature>
<accession>A0A4S8K290</accession>
<protein>
    <recommendedName>
        <fullName evidence="4">LysM domain-containing protein</fullName>
    </recommendedName>
</protein>
<dbReference type="PANTHER" id="PTHR33648:SF15">
    <property type="entry name" value="OS04G0572800 PROTEIN"/>
    <property type="match status" value="1"/>
</dbReference>
<keyword evidence="3" id="KW-1185">Reference proteome</keyword>
<dbReference type="EMBL" id="PYDT01000002">
    <property type="protein sequence ID" value="THU68864.1"/>
    <property type="molecule type" value="Genomic_DNA"/>
</dbReference>
<dbReference type="Proteomes" id="UP000317650">
    <property type="component" value="Chromosome 8"/>
</dbReference>
<sequence>MRLLIVLFILQAIFAVDSDARGLRDGGGCAELYVAEEGETLQTISVKCDDLFILDDNPHIVDSDDIGPGTVLHLVNDLRNRNLCLSISSYADANVLDVYDACERNHLYQLISYVAYERALPCHEIFSAEQIIQLEDSVLKLCKNKETHQKMVIVEQFV</sequence>
<organism evidence="2 3">
    <name type="scientific">Musa balbisiana</name>
    <name type="common">Banana</name>
    <dbReference type="NCBI Taxonomy" id="52838"/>
    <lineage>
        <taxon>Eukaryota</taxon>
        <taxon>Viridiplantae</taxon>
        <taxon>Streptophyta</taxon>
        <taxon>Embryophyta</taxon>
        <taxon>Tracheophyta</taxon>
        <taxon>Spermatophyta</taxon>
        <taxon>Magnoliopsida</taxon>
        <taxon>Liliopsida</taxon>
        <taxon>Zingiberales</taxon>
        <taxon>Musaceae</taxon>
        <taxon>Musa</taxon>
    </lineage>
</organism>
<proteinExistence type="predicted"/>
<evidence type="ECO:0000313" key="2">
    <source>
        <dbReference type="EMBL" id="THU68864.1"/>
    </source>
</evidence>
<dbReference type="AlphaFoldDB" id="A0A4S8K290"/>
<dbReference type="PANTHER" id="PTHR33648">
    <property type="entry name" value="EMBRYO SAC 1"/>
    <property type="match status" value="1"/>
</dbReference>
<comment type="caution">
    <text evidence="2">The sequence shown here is derived from an EMBL/GenBank/DDBJ whole genome shotgun (WGS) entry which is preliminary data.</text>
</comment>
<evidence type="ECO:0000256" key="1">
    <source>
        <dbReference type="SAM" id="SignalP"/>
    </source>
</evidence>
<keyword evidence="1" id="KW-0732">Signal</keyword>